<dbReference type="SUPFAM" id="SSF56529">
    <property type="entry name" value="FAH"/>
    <property type="match status" value="1"/>
</dbReference>
<dbReference type="InterPro" id="IPR036663">
    <property type="entry name" value="Fumarylacetoacetase_C_sf"/>
</dbReference>
<evidence type="ECO:0000313" key="1">
    <source>
        <dbReference type="EMBL" id="OLF08967.1"/>
    </source>
</evidence>
<evidence type="ECO:0000313" key="2">
    <source>
        <dbReference type="Proteomes" id="UP000185596"/>
    </source>
</evidence>
<dbReference type="InterPro" id="IPR050772">
    <property type="entry name" value="Hydratase-Decarb/MhpD_sf"/>
</dbReference>
<dbReference type="GO" id="GO:0008684">
    <property type="term" value="F:2-oxopent-4-enoate hydratase activity"/>
    <property type="evidence" value="ECO:0007669"/>
    <property type="project" value="TreeGrafter"/>
</dbReference>
<organism evidence="1 2">
    <name type="scientific">Actinophytocola xanthii</name>
    <dbReference type="NCBI Taxonomy" id="1912961"/>
    <lineage>
        <taxon>Bacteria</taxon>
        <taxon>Bacillati</taxon>
        <taxon>Actinomycetota</taxon>
        <taxon>Actinomycetes</taxon>
        <taxon>Pseudonocardiales</taxon>
        <taxon>Pseudonocardiaceae</taxon>
    </lineage>
</organism>
<comment type="caution">
    <text evidence="1">The sequence shown here is derived from an EMBL/GenBank/DDBJ whole genome shotgun (WGS) entry which is preliminary data.</text>
</comment>
<dbReference type="Gene3D" id="3.90.850.10">
    <property type="entry name" value="Fumarylacetoacetase-like, C-terminal domain"/>
    <property type="match status" value="1"/>
</dbReference>
<protein>
    <recommendedName>
        <fullName evidence="3">Fumarylacetoacetase-like C-terminal domain-containing protein</fullName>
    </recommendedName>
</protein>
<gene>
    <name evidence="1" type="ORF">BU204_33435</name>
</gene>
<dbReference type="RefSeq" id="WP_075129808.1">
    <property type="nucleotide sequence ID" value="NZ_MSIE01000089.1"/>
</dbReference>
<reference evidence="1 2" key="1">
    <citation type="submission" date="2016-12" db="EMBL/GenBank/DDBJ databases">
        <title>The draft genome sequence of Actinophytocola sp. 11-183.</title>
        <authorList>
            <person name="Wang W."/>
            <person name="Yuan L."/>
        </authorList>
    </citation>
    <scope>NUCLEOTIDE SEQUENCE [LARGE SCALE GENOMIC DNA]</scope>
    <source>
        <strain evidence="1 2">11-183</strain>
    </source>
</reference>
<proteinExistence type="predicted"/>
<name>A0A1Q8C3N7_9PSEU</name>
<dbReference type="PANTHER" id="PTHR30143">
    <property type="entry name" value="ACID HYDRATASE"/>
    <property type="match status" value="1"/>
</dbReference>
<dbReference type="AlphaFoldDB" id="A0A1Q8C3N7"/>
<dbReference type="OrthoDB" id="9792137at2"/>
<dbReference type="Proteomes" id="UP000185596">
    <property type="component" value="Unassembled WGS sequence"/>
</dbReference>
<dbReference type="EMBL" id="MSIE01000089">
    <property type="protein sequence ID" value="OLF08967.1"/>
    <property type="molecule type" value="Genomic_DNA"/>
</dbReference>
<sequence length="156" mass="15447">MTVLHPAHALDLGEPMVVEDGATVEPSLAFVLGSDVDSPYATVIEVLGATAAVCPALSVGGRYLLGNPVPVAGIDLRLVGVVLECNGDVVATAAGAACGGHPAVAVARFARSFGEDALRAGQVVLAGALTEPLPVAAGDVVVLSVGRLGSVQLACR</sequence>
<dbReference type="GO" id="GO:0005737">
    <property type="term" value="C:cytoplasm"/>
    <property type="evidence" value="ECO:0007669"/>
    <property type="project" value="TreeGrafter"/>
</dbReference>
<accession>A0A1Q8C3N7</accession>
<dbReference type="PANTHER" id="PTHR30143:SF0">
    <property type="entry name" value="2-KETO-4-PENTENOATE HYDRATASE"/>
    <property type="match status" value="1"/>
</dbReference>
<keyword evidence="2" id="KW-1185">Reference proteome</keyword>
<evidence type="ECO:0008006" key="3">
    <source>
        <dbReference type="Google" id="ProtNLM"/>
    </source>
</evidence>
<dbReference type="STRING" id="1912961.BU204_33435"/>